<sequence length="214" mass="25156">MRMKRGEYEAAPECRGGGNGRFLRNLQTCGIIRFDSHMQKSRRNPTWNRTCYKALESDWCLNMILMKLPTESVSSCNLTIELNYTKEDKIELNRQALQDMSVLEKKSLDIRGFYKHKHKKTTVNKMANVQQRLLAVGEGNIKMADTPVSLAGDVQTLFQTRWWTSAPGGRPLYYIDGRRQENNEEREINERKERNEKRERARWNERAGKIKVQW</sequence>
<dbReference type="Proteomes" id="UP001159363">
    <property type="component" value="Chromosome 7"/>
</dbReference>
<protein>
    <submittedName>
        <fullName evidence="2">Uncharacterized protein</fullName>
    </submittedName>
</protein>
<evidence type="ECO:0000313" key="2">
    <source>
        <dbReference type="EMBL" id="KAJ8877642.1"/>
    </source>
</evidence>
<feature type="region of interest" description="Disordered" evidence="1">
    <location>
        <begin position="183"/>
        <end position="203"/>
    </location>
</feature>
<dbReference type="EMBL" id="JARBHB010000008">
    <property type="protein sequence ID" value="KAJ8877642.1"/>
    <property type="molecule type" value="Genomic_DNA"/>
</dbReference>
<accession>A0ABQ9H071</accession>
<gene>
    <name evidence="2" type="ORF">PR048_022097</name>
</gene>
<keyword evidence="3" id="KW-1185">Reference proteome</keyword>
<evidence type="ECO:0000313" key="3">
    <source>
        <dbReference type="Proteomes" id="UP001159363"/>
    </source>
</evidence>
<organism evidence="2 3">
    <name type="scientific">Dryococelus australis</name>
    <dbReference type="NCBI Taxonomy" id="614101"/>
    <lineage>
        <taxon>Eukaryota</taxon>
        <taxon>Metazoa</taxon>
        <taxon>Ecdysozoa</taxon>
        <taxon>Arthropoda</taxon>
        <taxon>Hexapoda</taxon>
        <taxon>Insecta</taxon>
        <taxon>Pterygota</taxon>
        <taxon>Neoptera</taxon>
        <taxon>Polyneoptera</taxon>
        <taxon>Phasmatodea</taxon>
        <taxon>Verophasmatodea</taxon>
        <taxon>Anareolatae</taxon>
        <taxon>Phasmatidae</taxon>
        <taxon>Eurycanthinae</taxon>
        <taxon>Dryococelus</taxon>
    </lineage>
</organism>
<comment type="caution">
    <text evidence="2">The sequence shown here is derived from an EMBL/GenBank/DDBJ whole genome shotgun (WGS) entry which is preliminary data.</text>
</comment>
<name>A0ABQ9H071_9NEOP</name>
<reference evidence="2 3" key="1">
    <citation type="submission" date="2023-02" db="EMBL/GenBank/DDBJ databases">
        <title>LHISI_Scaffold_Assembly.</title>
        <authorList>
            <person name="Stuart O.P."/>
            <person name="Cleave R."/>
            <person name="Magrath M.J.L."/>
            <person name="Mikheyev A.S."/>
        </authorList>
    </citation>
    <scope>NUCLEOTIDE SEQUENCE [LARGE SCALE GENOMIC DNA]</scope>
    <source>
        <strain evidence="2">Daus_M_001</strain>
        <tissue evidence="2">Leg muscle</tissue>
    </source>
</reference>
<proteinExistence type="predicted"/>
<evidence type="ECO:0000256" key="1">
    <source>
        <dbReference type="SAM" id="MobiDB-lite"/>
    </source>
</evidence>